<dbReference type="AlphaFoldDB" id="A0A0P1APL3"/>
<evidence type="ECO:0000259" key="1">
    <source>
        <dbReference type="PROSITE" id="PS51745"/>
    </source>
</evidence>
<dbReference type="InterPro" id="IPR000270">
    <property type="entry name" value="PB1_dom"/>
</dbReference>
<name>A0A0P1APL3_PLAHL</name>
<dbReference type="Pfam" id="PF00564">
    <property type="entry name" value="PB1"/>
    <property type="match status" value="1"/>
</dbReference>
<dbReference type="RefSeq" id="XP_024579569.1">
    <property type="nucleotide sequence ID" value="XM_024729165.1"/>
</dbReference>
<accession>A0A0P1APL3</accession>
<dbReference type="Proteomes" id="UP000054928">
    <property type="component" value="Unassembled WGS sequence"/>
</dbReference>
<dbReference type="SMART" id="SM00666">
    <property type="entry name" value="PB1"/>
    <property type="match status" value="1"/>
</dbReference>
<dbReference type="Gene3D" id="3.10.20.90">
    <property type="entry name" value="Phosphatidylinositol 3-kinase Catalytic Subunit, Chain A, domain 1"/>
    <property type="match status" value="1"/>
</dbReference>
<reference evidence="3" key="1">
    <citation type="submission" date="2014-09" db="EMBL/GenBank/DDBJ databases">
        <authorList>
            <person name="Sharma Rahul"/>
            <person name="Thines Marco"/>
        </authorList>
    </citation>
    <scope>NUCLEOTIDE SEQUENCE [LARGE SCALE GENOMIC DNA]</scope>
</reference>
<dbReference type="InterPro" id="IPR053793">
    <property type="entry name" value="PB1-like"/>
</dbReference>
<feature type="domain" description="PB1" evidence="1">
    <location>
        <begin position="4"/>
        <end position="87"/>
    </location>
</feature>
<evidence type="ECO:0000313" key="3">
    <source>
        <dbReference type="Proteomes" id="UP000054928"/>
    </source>
</evidence>
<dbReference type="SUPFAM" id="SSF54277">
    <property type="entry name" value="CAD &amp; PB1 domains"/>
    <property type="match status" value="1"/>
</dbReference>
<organism evidence="2 3">
    <name type="scientific">Plasmopara halstedii</name>
    <name type="common">Downy mildew of sunflower</name>
    <dbReference type="NCBI Taxonomy" id="4781"/>
    <lineage>
        <taxon>Eukaryota</taxon>
        <taxon>Sar</taxon>
        <taxon>Stramenopiles</taxon>
        <taxon>Oomycota</taxon>
        <taxon>Peronosporomycetes</taxon>
        <taxon>Peronosporales</taxon>
        <taxon>Peronosporaceae</taxon>
        <taxon>Plasmopara</taxon>
    </lineage>
</organism>
<dbReference type="OMA" id="WTLVYRD"/>
<dbReference type="EMBL" id="CCYD01000653">
    <property type="protein sequence ID" value="CEG43200.1"/>
    <property type="molecule type" value="Genomic_DNA"/>
</dbReference>
<keyword evidence="3" id="KW-1185">Reference proteome</keyword>
<dbReference type="OrthoDB" id="161258at2759"/>
<sequence length="360" mass="39891">MTESVELTLSYAGQSHKMTVPLCSANPKDDLSYELVRAKVQETFPRLLDQRWTLVYRDDEGDVVTVSHSLEFDEACHVLFAMNPQDNDKLRTLHFFVLKRVTFRDKLVAPVLQKIMELARLAREATKYMRNVEVIEKSRKSVVKLANNAVNQAGETINQIRNSEVLGRGRASLGNSAAHTRTLLLSARSGVSTQLRRASSAVVAGIERRRSSSGSVSDFDPTNFIKPSASVTSPSMELAETVDLRQPVVVTTLAPTELTAEESDDEPPALLMATDAGVEIISGSLYESDTDTLCDDDDRDWNNIGAASGKDVIVESDGDWSHQLNVIREILGQVDEERCYDLLNQYNGDVEVVLVELTKM</sequence>
<protein>
    <submittedName>
        <fullName evidence="2">Phox/Bem1p</fullName>
    </submittedName>
</protein>
<proteinExistence type="predicted"/>
<evidence type="ECO:0000313" key="2">
    <source>
        <dbReference type="EMBL" id="CEG43200.1"/>
    </source>
</evidence>
<dbReference type="GeneID" id="36408469"/>
<dbReference type="PROSITE" id="PS51745">
    <property type="entry name" value="PB1"/>
    <property type="match status" value="1"/>
</dbReference>